<feature type="transmembrane region" description="Helical" evidence="1">
    <location>
        <begin position="93"/>
        <end position="110"/>
    </location>
</feature>
<feature type="transmembrane region" description="Helical" evidence="1">
    <location>
        <begin position="157"/>
        <end position="183"/>
    </location>
</feature>
<dbReference type="STRING" id="933084.A0A067Q6A5"/>
<organism evidence="3 4">
    <name type="scientific">Jaapia argillacea MUCL 33604</name>
    <dbReference type="NCBI Taxonomy" id="933084"/>
    <lineage>
        <taxon>Eukaryota</taxon>
        <taxon>Fungi</taxon>
        <taxon>Dikarya</taxon>
        <taxon>Basidiomycota</taxon>
        <taxon>Agaricomycotina</taxon>
        <taxon>Agaricomycetes</taxon>
        <taxon>Agaricomycetidae</taxon>
        <taxon>Jaapiales</taxon>
        <taxon>Jaapiaceae</taxon>
        <taxon>Jaapia</taxon>
    </lineage>
</organism>
<feature type="transmembrane region" description="Helical" evidence="1">
    <location>
        <begin position="122"/>
        <end position="145"/>
    </location>
</feature>
<evidence type="ECO:0000256" key="1">
    <source>
        <dbReference type="SAM" id="Phobius"/>
    </source>
</evidence>
<dbReference type="PANTHER" id="PTHR40465">
    <property type="entry name" value="CHROMOSOME 1, WHOLE GENOME SHOTGUN SEQUENCE"/>
    <property type="match status" value="1"/>
</dbReference>
<evidence type="ECO:0000259" key="2">
    <source>
        <dbReference type="Pfam" id="PF20152"/>
    </source>
</evidence>
<keyword evidence="1" id="KW-0472">Membrane</keyword>
<evidence type="ECO:0000313" key="3">
    <source>
        <dbReference type="EMBL" id="KDQ62583.1"/>
    </source>
</evidence>
<feature type="transmembrane region" description="Helical" evidence="1">
    <location>
        <begin position="50"/>
        <end position="73"/>
    </location>
</feature>
<name>A0A067Q6A5_9AGAM</name>
<evidence type="ECO:0000313" key="4">
    <source>
        <dbReference type="Proteomes" id="UP000027265"/>
    </source>
</evidence>
<proteinExistence type="predicted"/>
<keyword evidence="1" id="KW-0812">Transmembrane</keyword>
<reference evidence="4" key="1">
    <citation type="journal article" date="2014" name="Proc. Natl. Acad. Sci. U.S.A.">
        <title>Extensive sampling of basidiomycete genomes demonstrates inadequacy of the white-rot/brown-rot paradigm for wood decay fungi.</title>
        <authorList>
            <person name="Riley R."/>
            <person name="Salamov A.A."/>
            <person name="Brown D.W."/>
            <person name="Nagy L.G."/>
            <person name="Floudas D."/>
            <person name="Held B.W."/>
            <person name="Levasseur A."/>
            <person name="Lombard V."/>
            <person name="Morin E."/>
            <person name="Otillar R."/>
            <person name="Lindquist E.A."/>
            <person name="Sun H."/>
            <person name="LaButti K.M."/>
            <person name="Schmutz J."/>
            <person name="Jabbour D."/>
            <person name="Luo H."/>
            <person name="Baker S.E."/>
            <person name="Pisabarro A.G."/>
            <person name="Walton J.D."/>
            <person name="Blanchette R.A."/>
            <person name="Henrissat B."/>
            <person name="Martin F."/>
            <person name="Cullen D."/>
            <person name="Hibbett D.S."/>
            <person name="Grigoriev I.V."/>
        </authorList>
    </citation>
    <scope>NUCLEOTIDE SEQUENCE [LARGE SCALE GENOMIC DNA]</scope>
    <source>
        <strain evidence="4">MUCL 33604</strain>
    </source>
</reference>
<dbReference type="Proteomes" id="UP000027265">
    <property type="component" value="Unassembled WGS sequence"/>
</dbReference>
<dbReference type="Pfam" id="PF20152">
    <property type="entry name" value="DUF6534"/>
    <property type="match status" value="1"/>
</dbReference>
<dbReference type="OrthoDB" id="2535105at2759"/>
<keyword evidence="4" id="KW-1185">Reference proteome</keyword>
<dbReference type="EMBL" id="KL197711">
    <property type="protein sequence ID" value="KDQ62583.1"/>
    <property type="molecule type" value="Genomic_DNA"/>
</dbReference>
<keyword evidence="1" id="KW-1133">Transmembrane helix</keyword>
<gene>
    <name evidence="3" type="ORF">JAAARDRAFT_203682</name>
</gene>
<dbReference type="HOGENOM" id="CLU_046025_5_0_1"/>
<dbReference type="AlphaFoldDB" id="A0A067Q6A5"/>
<dbReference type="InParanoid" id="A0A067Q6A5"/>
<sequence length="312" mass="34858">MAPLPIGPTSETHGAIFIALVVGSIFYGITLLQIFIYYRSYPKDPLLTKLLVAVVLCLDTLHIVFCTMTMYWYLVKMYGNYPTLDDAHWTMNVQTDFAGLLALITQLFFARRVFLLSKNYLLTLLIATLSCLHFTLGVVFTVEAFSLGHFSRYGKLTWITCLGFASAAIADILIASSMCFYLAKRRTEFSRTNSIITTLMIYSINTGLLTSVLATSCVIAFAISPTSFIWLSFFWVLSKCYVNSLMGMLNSRESVREMGRSEPTFVELSHMPQSPTDSTQSAMRKAGFNMPPAVAVAVETITEKEGWTVEEA</sequence>
<feature type="transmembrane region" description="Helical" evidence="1">
    <location>
        <begin position="229"/>
        <end position="249"/>
    </location>
</feature>
<dbReference type="InterPro" id="IPR045339">
    <property type="entry name" value="DUF6534"/>
</dbReference>
<feature type="transmembrane region" description="Helical" evidence="1">
    <location>
        <begin position="15"/>
        <end position="38"/>
    </location>
</feature>
<dbReference type="PANTHER" id="PTHR40465:SF1">
    <property type="entry name" value="DUF6534 DOMAIN-CONTAINING PROTEIN"/>
    <property type="match status" value="1"/>
</dbReference>
<feature type="domain" description="DUF6534" evidence="2">
    <location>
        <begin position="167"/>
        <end position="254"/>
    </location>
</feature>
<protein>
    <recommendedName>
        <fullName evidence="2">DUF6534 domain-containing protein</fullName>
    </recommendedName>
</protein>
<accession>A0A067Q6A5</accession>
<feature type="transmembrane region" description="Helical" evidence="1">
    <location>
        <begin position="195"/>
        <end position="223"/>
    </location>
</feature>